<evidence type="ECO:0000313" key="3">
    <source>
        <dbReference type="Proteomes" id="UP001166674"/>
    </source>
</evidence>
<comment type="caution">
    <text evidence="2">The sequence shown here is derived from an EMBL/GenBank/DDBJ whole genome shotgun (WGS) entry which is preliminary data.</text>
</comment>
<dbReference type="EMBL" id="JAATJV010424099">
    <property type="protein sequence ID" value="MBZ3888633.1"/>
    <property type="molecule type" value="Genomic_DNA"/>
</dbReference>
<evidence type="ECO:0000256" key="1">
    <source>
        <dbReference type="SAM" id="MobiDB-lite"/>
    </source>
</evidence>
<dbReference type="PANTHER" id="PTHR21510">
    <property type="entry name" value="AKNA DOMAIN-CONTAINING PROTEIN"/>
    <property type="match status" value="1"/>
</dbReference>
<organism evidence="2 3">
    <name type="scientific">Sciurus carolinensis</name>
    <name type="common">Eastern gray squirrel</name>
    <dbReference type="NCBI Taxonomy" id="30640"/>
    <lineage>
        <taxon>Eukaryota</taxon>
        <taxon>Metazoa</taxon>
        <taxon>Chordata</taxon>
        <taxon>Craniata</taxon>
        <taxon>Vertebrata</taxon>
        <taxon>Euteleostomi</taxon>
        <taxon>Mammalia</taxon>
        <taxon>Eutheria</taxon>
        <taxon>Euarchontoglires</taxon>
        <taxon>Glires</taxon>
        <taxon>Rodentia</taxon>
        <taxon>Sciuromorpha</taxon>
        <taxon>Sciuridae</taxon>
        <taxon>Sciurinae</taxon>
        <taxon>Sciurini</taxon>
        <taxon>Sciurus</taxon>
    </lineage>
</organism>
<sequence length="685" mass="76665">MTRTTGPGSRGQETAGYPIMDENDFSEDTTYKQQEDLPYDGDLSQMHICNEYKFTSNNVTLDVIPIGADPQINPSHAETYRNTAMAMTWDKITENAANKKCDKENKCTMSLHVPVNKGATSKSNISDTLLHNLSKEQLLRGQGINFETFPETSNANCFDEAAIIKNIISCYVKNSCPKSQTIEFTDQLNPKRDVEKSIKPSCSSIMTKENTCDLEKPVVTTNSNHQENLNFLTKIKDANDKQKNCQGQTPQKQLTEKASSSNGFQYGQGQVHYQLPDFSKVASKVKIPKNHIINKSLTIAKQVSFSPKLRNKTSIVQDILETVFRSNYVEKQHPEQKGENTKPSQQTQVQEFSKKIKQDSFCHPKDRRMKHLALQEQIHKHECLTIDDFDPGREVEGEVFKLEVLLEDVKEKIDKSKCTSARSLPTSSPVILDDLASTATSSSNEPSGPQGWQGSKVRDAQQGCCRELAMLMQVLPCHPWQAEPASSPLLTVSVSRETFPGRTALVNKAVWPEACRLRQLLSLNIAAGARLSLDPKCEEAGGSDTEPRFCSDSDSGVQRNKCEDCGNKVHNSQRVCNKELLKVCPKPKRICSQRVNSKSFQGEHEPTPGKLATPLFLFHSGRIPESKSLCDFNSPEETESKILNSALDHALKTATILKKTTDQMIKAIAEDLAKVQRWRTQLKYY</sequence>
<dbReference type="AlphaFoldDB" id="A0AA41NE16"/>
<dbReference type="Proteomes" id="UP001166674">
    <property type="component" value="Unassembled WGS sequence"/>
</dbReference>
<keyword evidence="3" id="KW-1185">Reference proteome</keyword>
<dbReference type="InterPro" id="IPR052655">
    <property type="entry name" value="AKNA_Centrosome-Trans_reg"/>
</dbReference>
<dbReference type="PANTHER" id="PTHR21510:SF16">
    <property type="entry name" value="PROTEIN AKNAD1"/>
    <property type="match status" value="1"/>
</dbReference>
<feature type="region of interest" description="Disordered" evidence="1">
    <location>
        <begin position="1"/>
        <end position="25"/>
    </location>
</feature>
<feature type="region of interest" description="Disordered" evidence="1">
    <location>
        <begin position="242"/>
        <end position="261"/>
    </location>
</feature>
<gene>
    <name evidence="2" type="ORF">SUZIE_198930</name>
</gene>
<protein>
    <submittedName>
        <fullName evidence="2">Protein AKNAD1</fullName>
    </submittedName>
</protein>
<feature type="compositionally biased region" description="Polar residues" evidence="1">
    <location>
        <begin position="244"/>
        <end position="261"/>
    </location>
</feature>
<evidence type="ECO:0000313" key="2">
    <source>
        <dbReference type="EMBL" id="MBZ3888633.1"/>
    </source>
</evidence>
<accession>A0AA41NE16</accession>
<name>A0AA41NE16_SCICA</name>
<reference evidence="2" key="1">
    <citation type="submission" date="2020-03" db="EMBL/GenBank/DDBJ databases">
        <title>Studies in the Genomics of Life Span.</title>
        <authorList>
            <person name="Glass D."/>
        </authorList>
    </citation>
    <scope>NUCLEOTIDE SEQUENCE</scope>
    <source>
        <strain evidence="2">SUZIE</strain>
        <tissue evidence="2">Muscle</tissue>
    </source>
</reference>
<proteinExistence type="predicted"/>